<evidence type="ECO:0000313" key="3">
    <source>
        <dbReference type="EMBL" id="CAL1704687.1"/>
    </source>
</evidence>
<feature type="transmembrane region" description="Helical" evidence="2">
    <location>
        <begin position="41"/>
        <end position="64"/>
    </location>
</feature>
<proteinExistence type="predicted"/>
<dbReference type="Proteomes" id="UP001497453">
    <property type="component" value="Chromosome 3"/>
</dbReference>
<reference evidence="4" key="1">
    <citation type="submission" date="2024-04" db="EMBL/GenBank/DDBJ databases">
        <authorList>
            <person name="Shaw F."/>
            <person name="Minotto A."/>
        </authorList>
    </citation>
    <scope>NUCLEOTIDE SEQUENCE [LARGE SCALE GENOMIC DNA]</scope>
</reference>
<feature type="transmembrane region" description="Helical" evidence="2">
    <location>
        <begin position="123"/>
        <end position="141"/>
    </location>
</feature>
<feature type="compositionally biased region" description="Polar residues" evidence="1">
    <location>
        <begin position="10"/>
        <end position="22"/>
    </location>
</feature>
<gene>
    <name evidence="3" type="ORF">GFSPODELE1_LOCUS5099</name>
</gene>
<evidence type="ECO:0000313" key="4">
    <source>
        <dbReference type="Proteomes" id="UP001497453"/>
    </source>
</evidence>
<organism evidence="3 4">
    <name type="scientific">Somion occarium</name>
    <dbReference type="NCBI Taxonomy" id="3059160"/>
    <lineage>
        <taxon>Eukaryota</taxon>
        <taxon>Fungi</taxon>
        <taxon>Dikarya</taxon>
        <taxon>Basidiomycota</taxon>
        <taxon>Agaricomycotina</taxon>
        <taxon>Agaricomycetes</taxon>
        <taxon>Polyporales</taxon>
        <taxon>Cerrenaceae</taxon>
        <taxon>Somion</taxon>
    </lineage>
</organism>
<feature type="region of interest" description="Disordered" evidence="1">
    <location>
        <begin position="1"/>
        <end position="31"/>
    </location>
</feature>
<dbReference type="EMBL" id="OZ037946">
    <property type="protein sequence ID" value="CAL1704687.1"/>
    <property type="molecule type" value="Genomic_DNA"/>
</dbReference>
<protein>
    <recommendedName>
        <fullName evidence="5">Transmembrane protein</fullName>
    </recommendedName>
</protein>
<feature type="transmembrane region" description="Helical" evidence="2">
    <location>
        <begin position="84"/>
        <end position="102"/>
    </location>
</feature>
<keyword evidence="4" id="KW-1185">Reference proteome</keyword>
<accession>A0ABP1DA06</accession>
<name>A0ABP1DA06_9APHY</name>
<sequence length="211" mass="22858">MSNDIELDVLSSSRPTEQTTEDAASAGPDITSNGEDQVVTLWAYVSTALLSSLAILMILFPGVLLFSAETPSEHRTTLTSLESYLALNGGIMLLAFSMALLFNIPSNEPIVETETQSSKGHPLLVPLTVACTVIAFLSYNTTTVSSLAFLIFLGAAIIGGWGWWTILFAGSSYRSRKTGADKRTSRFLFGNRSAASVQKKQWKKEQQAKAR</sequence>
<dbReference type="PANTHER" id="PTHR39605:SF1">
    <property type="entry name" value="MAJOR FACILITATOR SUPERFAMILY (MFS) PROFILE DOMAIN-CONTAINING PROTEIN"/>
    <property type="match status" value="1"/>
</dbReference>
<keyword evidence="2" id="KW-0472">Membrane</keyword>
<feature type="transmembrane region" description="Helical" evidence="2">
    <location>
        <begin position="147"/>
        <end position="169"/>
    </location>
</feature>
<evidence type="ECO:0000256" key="2">
    <source>
        <dbReference type="SAM" id="Phobius"/>
    </source>
</evidence>
<keyword evidence="2" id="KW-0812">Transmembrane</keyword>
<keyword evidence="2" id="KW-1133">Transmembrane helix</keyword>
<evidence type="ECO:0008006" key="5">
    <source>
        <dbReference type="Google" id="ProtNLM"/>
    </source>
</evidence>
<evidence type="ECO:0000256" key="1">
    <source>
        <dbReference type="SAM" id="MobiDB-lite"/>
    </source>
</evidence>
<dbReference type="PANTHER" id="PTHR39605">
    <property type="entry name" value="MAJOR FACILITATOR SUPERFAMILY (MFS) PROFILE DOMAIN-CONTAINING PROTEIN"/>
    <property type="match status" value="1"/>
</dbReference>